<evidence type="ECO:0000313" key="2">
    <source>
        <dbReference type="EMBL" id="KIY71523.1"/>
    </source>
</evidence>
<dbReference type="EMBL" id="KN880453">
    <property type="protein sequence ID" value="KIY71523.1"/>
    <property type="molecule type" value="Genomic_DNA"/>
</dbReference>
<protein>
    <submittedName>
        <fullName evidence="2">Uncharacterized protein</fullName>
    </submittedName>
</protein>
<feature type="region of interest" description="Disordered" evidence="1">
    <location>
        <begin position="1"/>
        <end position="61"/>
    </location>
</feature>
<evidence type="ECO:0000313" key="3">
    <source>
        <dbReference type="Proteomes" id="UP000054007"/>
    </source>
</evidence>
<dbReference type="Proteomes" id="UP000054007">
    <property type="component" value="Unassembled WGS sequence"/>
</dbReference>
<dbReference type="AlphaFoldDB" id="A0A0D7BLT5"/>
<feature type="compositionally biased region" description="Polar residues" evidence="1">
    <location>
        <begin position="36"/>
        <end position="45"/>
    </location>
</feature>
<sequence length="204" mass="21842">MPRSRQAPPRNGRAPRYVLHLSGSPAVPNGSRPLYHTQNQNQNENLRVKPSRTDFGQGRTKGPVLGVVRPALPPPLASSNFDPFAEEAGLDPLAFVVRAPSPAPIMAPPPVTSHSRHMGVAPGSRRPTTPPSSLAHVPVDGVLNSPKLTAPAPAVAPKRSRSPTITSLWAIQLHVHNQHTRTTPTVFVPKKSCLSKTFVSADYA</sequence>
<name>A0A0D7BLT5_9AGAR</name>
<gene>
    <name evidence="2" type="ORF">CYLTODRAFT_418755</name>
</gene>
<feature type="region of interest" description="Disordered" evidence="1">
    <location>
        <begin position="109"/>
        <end position="132"/>
    </location>
</feature>
<reference evidence="2 3" key="1">
    <citation type="journal article" date="2015" name="Fungal Genet. Biol.">
        <title>Evolution of novel wood decay mechanisms in Agaricales revealed by the genome sequences of Fistulina hepatica and Cylindrobasidium torrendii.</title>
        <authorList>
            <person name="Floudas D."/>
            <person name="Held B.W."/>
            <person name="Riley R."/>
            <person name="Nagy L.G."/>
            <person name="Koehler G."/>
            <person name="Ransdell A.S."/>
            <person name="Younus H."/>
            <person name="Chow J."/>
            <person name="Chiniquy J."/>
            <person name="Lipzen A."/>
            <person name="Tritt A."/>
            <person name="Sun H."/>
            <person name="Haridas S."/>
            <person name="LaButti K."/>
            <person name="Ohm R.A."/>
            <person name="Kues U."/>
            <person name="Blanchette R.A."/>
            <person name="Grigoriev I.V."/>
            <person name="Minto R.E."/>
            <person name="Hibbett D.S."/>
        </authorList>
    </citation>
    <scope>NUCLEOTIDE SEQUENCE [LARGE SCALE GENOMIC DNA]</scope>
    <source>
        <strain evidence="2 3">FP15055 ss-10</strain>
    </source>
</reference>
<proteinExistence type="predicted"/>
<evidence type="ECO:0000256" key="1">
    <source>
        <dbReference type="SAM" id="MobiDB-lite"/>
    </source>
</evidence>
<keyword evidence="3" id="KW-1185">Reference proteome</keyword>
<organism evidence="2 3">
    <name type="scientific">Cylindrobasidium torrendii FP15055 ss-10</name>
    <dbReference type="NCBI Taxonomy" id="1314674"/>
    <lineage>
        <taxon>Eukaryota</taxon>
        <taxon>Fungi</taxon>
        <taxon>Dikarya</taxon>
        <taxon>Basidiomycota</taxon>
        <taxon>Agaricomycotina</taxon>
        <taxon>Agaricomycetes</taxon>
        <taxon>Agaricomycetidae</taxon>
        <taxon>Agaricales</taxon>
        <taxon>Marasmiineae</taxon>
        <taxon>Physalacriaceae</taxon>
        <taxon>Cylindrobasidium</taxon>
    </lineage>
</organism>
<accession>A0A0D7BLT5</accession>